<proteinExistence type="predicted"/>
<gene>
    <name evidence="2" type="ORF">QNI16_37780</name>
</gene>
<evidence type="ECO:0000313" key="2">
    <source>
        <dbReference type="EMBL" id="MDJ1486292.1"/>
    </source>
</evidence>
<sequence length="277" mass="30858">MKTFLTVFFSLALICSLPIYAQKEALHWYFGPKLGFDFTNGSPKVLQNSAMTTSRGCAVISNKSTGELLFYSNGRNTWNRFHQKMPSSNLFPDDCSNPIVQSVLIVPVPGSEYEYYLFTLEVITSEQVDPTLNCLYGDLSEAPTNSGTYYFNLSYSIIDMRLDGGKGDIRQSENNISLQQNLSTKLTAIPHKNGKDYWLITHQASGDAFSVYLINESGIQPPSQQQIGSSYQILSTSSGTYFEVLGELKASPDGKNLPVQFIIFVQDRLISSILMPM</sequence>
<dbReference type="Proteomes" id="UP001241110">
    <property type="component" value="Unassembled WGS sequence"/>
</dbReference>
<evidence type="ECO:0000313" key="3">
    <source>
        <dbReference type="Proteomes" id="UP001241110"/>
    </source>
</evidence>
<dbReference type="AlphaFoldDB" id="A0AAE3QVN6"/>
<keyword evidence="1" id="KW-0732">Signal</keyword>
<reference evidence="2" key="1">
    <citation type="submission" date="2023-05" db="EMBL/GenBank/DDBJ databases">
        <authorList>
            <person name="Zhang X."/>
        </authorList>
    </citation>
    <scope>NUCLEOTIDE SEQUENCE</scope>
    <source>
        <strain evidence="2">YF14B1</strain>
    </source>
</reference>
<evidence type="ECO:0000256" key="1">
    <source>
        <dbReference type="SAM" id="SignalP"/>
    </source>
</evidence>
<dbReference type="EMBL" id="JASJOS010000033">
    <property type="protein sequence ID" value="MDJ1486292.1"/>
    <property type="molecule type" value="Genomic_DNA"/>
</dbReference>
<name>A0AAE3QVN6_9BACT</name>
<protein>
    <submittedName>
        <fullName evidence="2">Uncharacterized protein</fullName>
    </submittedName>
</protein>
<accession>A0AAE3QVN6</accession>
<feature type="chain" id="PRO_5042260215" evidence="1">
    <location>
        <begin position="22"/>
        <end position="277"/>
    </location>
</feature>
<dbReference type="RefSeq" id="WP_313989769.1">
    <property type="nucleotide sequence ID" value="NZ_JASJOS010000033.1"/>
</dbReference>
<organism evidence="2 3">
    <name type="scientific">Xanthocytophaga flava</name>
    <dbReference type="NCBI Taxonomy" id="3048013"/>
    <lineage>
        <taxon>Bacteria</taxon>
        <taxon>Pseudomonadati</taxon>
        <taxon>Bacteroidota</taxon>
        <taxon>Cytophagia</taxon>
        <taxon>Cytophagales</taxon>
        <taxon>Rhodocytophagaceae</taxon>
        <taxon>Xanthocytophaga</taxon>
    </lineage>
</organism>
<comment type="caution">
    <text evidence="2">The sequence shown here is derived from an EMBL/GenBank/DDBJ whole genome shotgun (WGS) entry which is preliminary data.</text>
</comment>
<feature type="signal peptide" evidence="1">
    <location>
        <begin position="1"/>
        <end position="21"/>
    </location>
</feature>